<dbReference type="SUPFAM" id="SSF53335">
    <property type="entry name" value="S-adenosyl-L-methionine-dependent methyltransferases"/>
    <property type="match status" value="1"/>
</dbReference>
<feature type="domain" description="DNA methylase adenine-specific" evidence="1">
    <location>
        <begin position="99"/>
        <end position="294"/>
    </location>
</feature>
<dbReference type="RefSeq" id="WP_230098562.1">
    <property type="nucleotide sequence ID" value="NZ_CAKKNT010000009.1"/>
</dbReference>
<dbReference type="InterPro" id="IPR048375">
    <property type="entry name" value="YtxK-like_N"/>
</dbReference>
<feature type="domain" description="YtxK-like N-terminal helical" evidence="2">
    <location>
        <begin position="7"/>
        <end position="87"/>
    </location>
</feature>
<organism evidence="3 4">
    <name type="scientific">Periweissella ghanensis</name>
    <dbReference type="NCBI Taxonomy" id="467997"/>
    <lineage>
        <taxon>Bacteria</taxon>
        <taxon>Bacillati</taxon>
        <taxon>Bacillota</taxon>
        <taxon>Bacilli</taxon>
        <taxon>Lactobacillales</taxon>
        <taxon>Lactobacillaceae</taxon>
        <taxon>Periweissella</taxon>
    </lineage>
</organism>
<dbReference type="InterPro" id="IPR029063">
    <property type="entry name" value="SAM-dependent_MTases_sf"/>
</dbReference>
<proteinExistence type="predicted"/>
<dbReference type="Gene3D" id="3.40.50.150">
    <property type="entry name" value="Vaccinia Virus protein VP39"/>
    <property type="match status" value="1"/>
</dbReference>
<comment type="caution">
    <text evidence="3">The sequence shown here is derived from an EMBL/GenBank/DDBJ whole genome shotgun (WGS) entry which is preliminary data.</text>
</comment>
<dbReference type="PANTHER" id="PTHR41313:SF1">
    <property type="entry name" value="DNA METHYLASE ADENINE-SPECIFIC DOMAIN-CONTAINING PROTEIN"/>
    <property type="match status" value="1"/>
</dbReference>
<dbReference type="CDD" id="cd02440">
    <property type="entry name" value="AdoMet_MTases"/>
    <property type="match status" value="1"/>
</dbReference>
<name>A0ABM8ZCT3_9LACO</name>
<dbReference type="InterPro" id="IPR052933">
    <property type="entry name" value="DNA_Protect_Modify"/>
</dbReference>
<accession>A0ABM8ZCT3</accession>
<dbReference type="Pfam" id="PF21106">
    <property type="entry name" value="YtxK_like"/>
    <property type="match status" value="1"/>
</dbReference>
<evidence type="ECO:0000313" key="4">
    <source>
        <dbReference type="Proteomes" id="UP000789719"/>
    </source>
</evidence>
<dbReference type="Pfam" id="PF02384">
    <property type="entry name" value="N6_Mtase"/>
    <property type="match status" value="1"/>
</dbReference>
<dbReference type="PANTHER" id="PTHR41313">
    <property type="entry name" value="ADENINE-SPECIFIC METHYLTRANSFERASE"/>
    <property type="match status" value="1"/>
</dbReference>
<keyword evidence="4" id="KW-1185">Reference proteome</keyword>
<dbReference type="EMBL" id="CAKKNT010000009">
    <property type="protein sequence ID" value="CAH0418471.1"/>
    <property type="molecule type" value="Genomic_DNA"/>
</dbReference>
<protein>
    <recommendedName>
        <fullName evidence="5">Class I SAM-dependent methyltransferase</fullName>
    </recommendedName>
</protein>
<dbReference type="InterPro" id="IPR003356">
    <property type="entry name" value="DNA_methylase_A-5"/>
</dbReference>
<evidence type="ECO:0000259" key="2">
    <source>
        <dbReference type="Pfam" id="PF21106"/>
    </source>
</evidence>
<evidence type="ECO:0000259" key="1">
    <source>
        <dbReference type="Pfam" id="PF02384"/>
    </source>
</evidence>
<reference evidence="3 4" key="1">
    <citation type="submission" date="2021-11" db="EMBL/GenBank/DDBJ databases">
        <authorList>
            <person name="Depoorter E."/>
        </authorList>
    </citation>
    <scope>NUCLEOTIDE SEQUENCE [LARGE SCALE GENOMIC DNA]</scope>
    <source>
        <strain evidence="3 4">LMG 24286</strain>
    </source>
</reference>
<dbReference type="Gene3D" id="1.10.150.470">
    <property type="match status" value="1"/>
</dbReference>
<sequence>MEQAQVEELYRVLDQASQLLAEDLDSSYLEALIEICEDVLQKNIQVENDQPSANVATRLKTLLNGINLAKYSDDEIRRGIGLAYLRAVQVDNIQATHHQTPDSIATLVAYIVAKMVKPGVKVDILDPTVGIGNLLAMVANYLKANNQLGNVTGVEIDDTLLALTGISFDLQHINGNLIEGDAREVELPAADFVVADIPVVHHLETVGADNQIISAANQALKPAGVAVYVVPSNILETTTTVDFLGALTQAVYVQGIIKFAPSTFKNEKAAKALLIVQRHGGHAQQVEQVLLAQVPALKSKEALPQFFIELDQWITTL</sequence>
<evidence type="ECO:0000313" key="3">
    <source>
        <dbReference type="EMBL" id="CAH0418471.1"/>
    </source>
</evidence>
<evidence type="ECO:0008006" key="5">
    <source>
        <dbReference type="Google" id="ProtNLM"/>
    </source>
</evidence>
<dbReference type="Proteomes" id="UP000789719">
    <property type="component" value="Unassembled WGS sequence"/>
</dbReference>
<gene>
    <name evidence="3" type="ORF">WGH24286_00889</name>
</gene>